<gene>
    <name evidence="10" type="ORF">GCM10008932_07840</name>
</gene>
<dbReference type="PROSITE" id="PS51194">
    <property type="entry name" value="HELICASE_CTER"/>
    <property type="match status" value="1"/>
</dbReference>
<dbReference type="Pfam" id="PF00270">
    <property type="entry name" value="DEAD"/>
    <property type="match status" value="1"/>
</dbReference>
<sequence length="487" mass="56802">MTRDTIEATVRQALKTKFGFSSFRPGQKEAILSVLNKRNSLVMLPTGTGKSLCYQLPSYFFKGKTLIISPLLSLMEDQVERMKREGEKSVVALNSFMTQKEKRLALRQLDTFKFIFLSPEMILQDYVLNRLKQLDISLLVIDEAHCISQWGMDFRPDYLKLGRIRMELGNPLTMALTATAVEKVRQEILEQLHLDKKDTDEIIYSVNRPSIQLRTEICHGNKNERLFQLINEIKGPGIIYFSSKKMADKWAEQIREETDLLAESYHSDLENEDKKKIQAQFLSNTVHIICATSAFGMGIDKPDIRFVIHYHLPSNPETYLQEVGRCSRDKKGGVAVLLYEAGDERLQSRLQSGSLPTRDELRYCYKYPERLPSLKEESKIDIARYFIEQSIPFQTAWETIEERWVRKKRQLQFMVHYVHVESCKRTCLLHYFNEKVINDQDPCCSYCNRAFVLHVPESKFEKNLNENQEKPWKSVLKNLFNLESEPI</sequence>
<dbReference type="InterPro" id="IPR032284">
    <property type="entry name" value="RecQ_Zn-bd"/>
</dbReference>
<dbReference type="InterPro" id="IPR027417">
    <property type="entry name" value="P-loop_NTPase"/>
</dbReference>
<evidence type="ECO:0000256" key="2">
    <source>
        <dbReference type="ARBA" id="ARBA00022801"/>
    </source>
</evidence>
<dbReference type="PROSITE" id="PS00690">
    <property type="entry name" value="DEAH_ATP_HELICASE"/>
    <property type="match status" value="1"/>
</dbReference>
<dbReference type="InterPro" id="IPR004589">
    <property type="entry name" value="DNA_helicase_ATP-dep_RecQ"/>
</dbReference>
<keyword evidence="11" id="KW-1185">Reference proteome</keyword>
<dbReference type="Pfam" id="PF16124">
    <property type="entry name" value="RecQ_Zn_bind"/>
    <property type="match status" value="1"/>
</dbReference>
<organism evidence="10 11">
    <name type="scientific">Alkalibacterium iburiense</name>
    <dbReference type="NCBI Taxonomy" id="290589"/>
    <lineage>
        <taxon>Bacteria</taxon>
        <taxon>Bacillati</taxon>
        <taxon>Bacillota</taxon>
        <taxon>Bacilli</taxon>
        <taxon>Lactobacillales</taxon>
        <taxon>Carnobacteriaceae</taxon>
        <taxon>Alkalibacterium</taxon>
    </lineage>
</organism>
<evidence type="ECO:0000259" key="9">
    <source>
        <dbReference type="PROSITE" id="PS51194"/>
    </source>
</evidence>
<dbReference type="InterPro" id="IPR011545">
    <property type="entry name" value="DEAD/DEAH_box_helicase_dom"/>
</dbReference>
<dbReference type="NCBIfam" id="TIGR00614">
    <property type="entry name" value="recQ_fam"/>
    <property type="match status" value="1"/>
</dbReference>
<dbReference type="EMBL" id="BAAACW010000046">
    <property type="protein sequence ID" value="GAA0357394.1"/>
    <property type="molecule type" value="Genomic_DNA"/>
</dbReference>
<feature type="domain" description="Helicase C-terminal" evidence="9">
    <location>
        <begin position="225"/>
        <end position="375"/>
    </location>
</feature>
<dbReference type="PROSITE" id="PS51192">
    <property type="entry name" value="HELICASE_ATP_BIND_1"/>
    <property type="match status" value="1"/>
</dbReference>
<dbReference type="RefSeq" id="WP_343754223.1">
    <property type="nucleotide sequence ID" value="NZ_BAAACW010000046.1"/>
</dbReference>
<dbReference type="GO" id="GO:0004386">
    <property type="term" value="F:helicase activity"/>
    <property type="evidence" value="ECO:0007669"/>
    <property type="project" value="UniProtKB-KW"/>
</dbReference>
<evidence type="ECO:0000256" key="5">
    <source>
        <dbReference type="ARBA" id="ARBA00023125"/>
    </source>
</evidence>
<reference evidence="10 11" key="1">
    <citation type="journal article" date="2019" name="Int. J. Syst. Evol. Microbiol.">
        <title>The Global Catalogue of Microorganisms (GCM) 10K type strain sequencing project: providing services to taxonomists for standard genome sequencing and annotation.</title>
        <authorList>
            <consortium name="The Broad Institute Genomics Platform"/>
            <consortium name="The Broad Institute Genome Sequencing Center for Infectious Disease"/>
            <person name="Wu L."/>
            <person name="Ma J."/>
        </authorList>
    </citation>
    <scope>NUCLEOTIDE SEQUENCE [LARGE SCALE GENOMIC DNA]</scope>
    <source>
        <strain evidence="10 11">JCM 12662</strain>
    </source>
</reference>
<proteinExistence type="predicted"/>
<dbReference type="SUPFAM" id="SSF52540">
    <property type="entry name" value="P-loop containing nucleoside triphosphate hydrolases"/>
    <property type="match status" value="1"/>
</dbReference>
<dbReference type="Proteomes" id="UP001501166">
    <property type="component" value="Unassembled WGS sequence"/>
</dbReference>
<dbReference type="SMART" id="SM00487">
    <property type="entry name" value="DEXDc"/>
    <property type="match status" value="1"/>
</dbReference>
<dbReference type="SMART" id="SM00490">
    <property type="entry name" value="HELICc"/>
    <property type="match status" value="1"/>
</dbReference>
<dbReference type="PANTHER" id="PTHR13710">
    <property type="entry name" value="DNA HELICASE RECQ FAMILY MEMBER"/>
    <property type="match status" value="1"/>
</dbReference>
<dbReference type="InterPro" id="IPR014001">
    <property type="entry name" value="Helicase_ATP-bd"/>
</dbReference>
<keyword evidence="2" id="KW-0378">Hydrolase</keyword>
<name>A0ABN0X7X7_9LACT</name>
<keyword evidence="1" id="KW-0547">Nucleotide-binding</keyword>
<keyword evidence="4" id="KW-0067">ATP-binding</keyword>
<evidence type="ECO:0000256" key="1">
    <source>
        <dbReference type="ARBA" id="ARBA00022741"/>
    </source>
</evidence>
<dbReference type="InterPro" id="IPR001650">
    <property type="entry name" value="Helicase_C-like"/>
</dbReference>
<evidence type="ECO:0000259" key="8">
    <source>
        <dbReference type="PROSITE" id="PS51192"/>
    </source>
</evidence>
<evidence type="ECO:0000256" key="7">
    <source>
        <dbReference type="ARBA" id="ARBA00044550"/>
    </source>
</evidence>
<comment type="caution">
    <text evidence="10">The sequence shown here is derived from an EMBL/GenBank/DDBJ whole genome shotgun (WGS) entry which is preliminary data.</text>
</comment>
<dbReference type="Pfam" id="PF00271">
    <property type="entry name" value="Helicase_C"/>
    <property type="match status" value="1"/>
</dbReference>
<accession>A0ABN0X7X7</accession>
<evidence type="ECO:0000256" key="6">
    <source>
        <dbReference type="ARBA" id="ARBA00044535"/>
    </source>
</evidence>
<dbReference type="CDD" id="cd17920">
    <property type="entry name" value="DEXHc_RecQ"/>
    <property type="match status" value="1"/>
</dbReference>
<keyword evidence="3 10" id="KW-0347">Helicase</keyword>
<protein>
    <recommendedName>
        <fullName evidence="6">ATP-dependent DNA helicase RecQ</fullName>
    </recommendedName>
    <alternativeName>
        <fullName evidence="7">DNA 3'-5' helicase RecQ</fullName>
    </alternativeName>
</protein>
<dbReference type="InterPro" id="IPR002464">
    <property type="entry name" value="DNA/RNA_helicase_DEAH_CS"/>
</dbReference>
<evidence type="ECO:0000313" key="10">
    <source>
        <dbReference type="EMBL" id="GAA0357394.1"/>
    </source>
</evidence>
<evidence type="ECO:0000313" key="11">
    <source>
        <dbReference type="Proteomes" id="UP001501166"/>
    </source>
</evidence>
<keyword evidence="5" id="KW-0238">DNA-binding</keyword>
<dbReference type="Gene3D" id="3.40.50.300">
    <property type="entry name" value="P-loop containing nucleotide triphosphate hydrolases"/>
    <property type="match status" value="2"/>
</dbReference>
<dbReference type="PANTHER" id="PTHR13710:SF84">
    <property type="entry name" value="ATP-DEPENDENT DNA HELICASE RECS-RELATED"/>
    <property type="match status" value="1"/>
</dbReference>
<evidence type="ECO:0000256" key="4">
    <source>
        <dbReference type="ARBA" id="ARBA00022840"/>
    </source>
</evidence>
<feature type="domain" description="Helicase ATP-binding" evidence="8">
    <location>
        <begin position="31"/>
        <end position="198"/>
    </location>
</feature>
<evidence type="ECO:0000256" key="3">
    <source>
        <dbReference type="ARBA" id="ARBA00022806"/>
    </source>
</evidence>